<comment type="caution">
    <text evidence="7">The sequence shown here is derived from an EMBL/GenBank/DDBJ whole genome shotgun (WGS) entry which is preliminary data.</text>
</comment>
<dbReference type="InterPro" id="IPR036390">
    <property type="entry name" value="WH_DNA-bd_sf"/>
</dbReference>
<dbReference type="InterPro" id="IPR036388">
    <property type="entry name" value="WH-like_DNA-bd_sf"/>
</dbReference>
<feature type="region of interest" description="Disordered" evidence="4">
    <location>
        <begin position="1"/>
        <end position="35"/>
    </location>
</feature>
<dbReference type="Proteomes" id="UP000256952">
    <property type="component" value="Chromosome CBM2613_b"/>
</dbReference>
<dbReference type="GO" id="GO:0003677">
    <property type="term" value="F:DNA binding"/>
    <property type="evidence" value="ECO:0007669"/>
    <property type="project" value="UniProtKB-KW"/>
</dbReference>
<dbReference type="PANTHER" id="PTHR24567:SF74">
    <property type="entry name" value="HTH-TYPE TRANSCRIPTIONAL REGULATOR ARCR"/>
    <property type="match status" value="1"/>
</dbReference>
<dbReference type="PRINTS" id="PR00035">
    <property type="entry name" value="HTHGNTR"/>
</dbReference>
<feature type="domain" description="HTH crp-type" evidence="6">
    <location>
        <begin position="182"/>
        <end position="255"/>
    </location>
</feature>
<gene>
    <name evidence="7" type="ORF">CBM2613_B120009</name>
</gene>
<evidence type="ECO:0000256" key="2">
    <source>
        <dbReference type="ARBA" id="ARBA00023125"/>
    </source>
</evidence>
<evidence type="ECO:0000259" key="6">
    <source>
        <dbReference type="PROSITE" id="PS51063"/>
    </source>
</evidence>
<keyword evidence="2" id="KW-0238">DNA-binding</keyword>
<proteinExistence type="predicted"/>
<dbReference type="Pfam" id="PF13545">
    <property type="entry name" value="HTH_Crp_2"/>
    <property type="match status" value="1"/>
</dbReference>
<dbReference type="SMART" id="SM00419">
    <property type="entry name" value="HTH_CRP"/>
    <property type="match status" value="1"/>
</dbReference>
<evidence type="ECO:0000256" key="3">
    <source>
        <dbReference type="ARBA" id="ARBA00023163"/>
    </source>
</evidence>
<dbReference type="InterPro" id="IPR000524">
    <property type="entry name" value="Tscrpt_reg_HTH_GntR"/>
</dbReference>
<dbReference type="CDD" id="cd00038">
    <property type="entry name" value="CAP_ED"/>
    <property type="match status" value="1"/>
</dbReference>
<dbReference type="SMART" id="SM00100">
    <property type="entry name" value="cNMP"/>
    <property type="match status" value="1"/>
</dbReference>
<keyword evidence="1" id="KW-0805">Transcription regulation</keyword>
<dbReference type="GO" id="GO:0005829">
    <property type="term" value="C:cytosol"/>
    <property type="evidence" value="ECO:0007669"/>
    <property type="project" value="TreeGrafter"/>
</dbReference>
<dbReference type="InterPro" id="IPR014710">
    <property type="entry name" value="RmlC-like_jellyroll"/>
</dbReference>
<evidence type="ECO:0000256" key="1">
    <source>
        <dbReference type="ARBA" id="ARBA00023015"/>
    </source>
</evidence>
<evidence type="ECO:0000259" key="5">
    <source>
        <dbReference type="PROSITE" id="PS50042"/>
    </source>
</evidence>
<dbReference type="SUPFAM" id="SSF46785">
    <property type="entry name" value="Winged helix' DNA-binding domain"/>
    <property type="match status" value="1"/>
</dbReference>
<evidence type="ECO:0000313" key="7">
    <source>
        <dbReference type="EMBL" id="SOZ68703.1"/>
    </source>
</evidence>
<dbReference type="GO" id="GO:0003700">
    <property type="term" value="F:DNA-binding transcription factor activity"/>
    <property type="evidence" value="ECO:0007669"/>
    <property type="project" value="InterPro"/>
</dbReference>
<dbReference type="AlphaFoldDB" id="A0A375E7A7"/>
<keyword evidence="3" id="KW-0804">Transcription</keyword>
<dbReference type="PROSITE" id="PS50042">
    <property type="entry name" value="CNMP_BINDING_3"/>
    <property type="match status" value="1"/>
</dbReference>
<dbReference type="InterPro" id="IPR000595">
    <property type="entry name" value="cNMP-bd_dom"/>
</dbReference>
<name>A0A375E7A7_9BURK</name>
<dbReference type="PROSITE" id="PS51063">
    <property type="entry name" value="HTH_CRP_2"/>
    <property type="match status" value="1"/>
</dbReference>
<feature type="domain" description="Cyclic nucleotide-binding" evidence="5">
    <location>
        <begin position="48"/>
        <end position="151"/>
    </location>
</feature>
<dbReference type="InterPro" id="IPR012318">
    <property type="entry name" value="HTH_CRP"/>
</dbReference>
<dbReference type="Gene3D" id="1.10.10.10">
    <property type="entry name" value="Winged helix-like DNA-binding domain superfamily/Winged helix DNA-binding domain"/>
    <property type="match status" value="1"/>
</dbReference>
<dbReference type="Gene3D" id="2.60.120.10">
    <property type="entry name" value="Jelly Rolls"/>
    <property type="match status" value="1"/>
</dbReference>
<accession>A0A375E7A7</accession>
<dbReference type="SUPFAM" id="SSF51206">
    <property type="entry name" value="cAMP-binding domain-like"/>
    <property type="match status" value="1"/>
</dbReference>
<dbReference type="Pfam" id="PF00027">
    <property type="entry name" value="cNMP_binding"/>
    <property type="match status" value="1"/>
</dbReference>
<dbReference type="PANTHER" id="PTHR24567">
    <property type="entry name" value="CRP FAMILY TRANSCRIPTIONAL REGULATORY PROTEIN"/>
    <property type="match status" value="1"/>
</dbReference>
<dbReference type="InterPro" id="IPR050397">
    <property type="entry name" value="Env_Response_Regulators"/>
</dbReference>
<sequence length="261" mass="28271">METGMRLGSPPHPALLAPHDPRKQPPDPMSSPMLPCSDPLAAVRAGAWFSQLPPALRQALLDDGSLRRLVAGETLFARGDRFDGLYCVASGTMQIHASGESGKAAVLGLLEPGTWFGEICLFDGLPRTHDARAASAATLWHVPRTALAQRLAQQPAWWQAFGQLLAAKTREAFHYVEEAQLLPPPARVARRLAAIAHGYGNLPDGSATRRVRIAQEQLAQMLGLSRQTVNHALRELEAHGLLRLQYGGIELLDLAALETLN</sequence>
<dbReference type="EMBL" id="OFTH01000037">
    <property type="protein sequence ID" value="SOZ68703.1"/>
    <property type="molecule type" value="Genomic_DNA"/>
</dbReference>
<dbReference type="InterPro" id="IPR018490">
    <property type="entry name" value="cNMP-bd_dom_sf"/>
</dbReference>
<protein>
    <submittedName>
        <fullName evidence="7">Transcriptional regulator CRP/Fnr family</fullName>
    </submittedName>
</protein>
<organism evidence="7">
    <name type="scientific">Cupriavidus taiwanensis</name>
    <dbReference type="NCBI Taxonomy" id="164546"/>
    <lineage>
        <taxon>Bacteria</taxon>
        <taxon>Pseudomonadati</taxon>
        <taxon>Pseudomonadota</taxon>
        <taxon>Betaproteobacteria</taxon>
        <taxon>Burkholderiales</taxon>
        <taxon>Burkholderiaceae</taxon>
        <taxon>Cupriavidus</taxon>
    </lineage>
</organism>
<evidence type="ECO:0000256" key="4">
    <source>
        <dbReference type="SAM" id="MobiDB-lite"/>
    </source>
</evidence>
<reference evidence="7" key="1">
    <citation type="submission" date="2018-01" db="EMBL/GenBank/DDBJ databases">
        <authorList>
            <person name="Clerissi C."/>
        </authorList>
    </citation>
    <scope>NUCLEOTIDE SEQUENCE</scope>
    <source>
        <strain evidence="7">Cupriavidus taiwanensis STM 8556</strain>
    </source>
</reference>